<proteinExistence type="predicted"/>
<dbReference type="Pfam" id="PF00561">
    <property type="entry name" value="Abhydrolase_1"/>
    <property type="match status" value="1"/>
</dbReference>
<dbReference type="OrthoDB" id="9804723at2"/>
<dbReference type="InterPro" id="IPR050266">
    <property type="entry name" value="AB_hydrolase_sf"/>
</dbReference>
<dbReference type="Proteomes" id="UP000215005">
    <property type="component" value="Chromosome"/>
</dbReference>
<dbReference type="InterPro" id="IPR000073">
    <property type="entry name" value="AB_hydrolase_1"/>
</dbReference>
<keyword evidence="3" id="KW-1185">Reference proteome</keyword>
<dbReference type="KEGG" id="ngv:CDO52_21100"/>
<dbReference type="PANTHER" id="PTHR43798">
    <property type="entry name" value="MONOACYLGLYCEROL LIPASE"/>
    <property type="match status" value="1"/>
</dbReference>
<dbReference type="Gene3D" id="3.40.50.1820">
    <property type="entry name" value="alpha/beta hydrolase"/>
    <property type="match status" value="1"/>
</dbReference>
<dbReference type="EMBL" id="CP022753">
    <property type="protein sequence ID" value="ASU84956.1"/>
    <property type="molecule type" value="Genomic_DNA"/>
</dbReference>
<dbReference type="PRINTS" id="PR00111">
    <property type="entry name" value="ABHYDROLASE"/>
</dbReference>
<evidence type="ECO:0000313" key="3">
    <source>
        <dbReference type="Proteomes" id="UP000215005"/>
    </source>
</evidence>
<dbReference type="InterPro" id="IPR029058">
    <property type="entry name" value="AB_hydrolase_fold"/>
</dbReference>
<protein>
    <submittedName>
        <fullName evidence="2">Alpha/beta hydrolase</fullName>
    </submittedName>
</protein>
<gene>
    <name evidence="2" type="ORF">CDO52_21100</name>
</gene>
<name>A0A223SA77_9ACTN</name>
<dbReference type="PANTHER" id="PTHR43798:SF33">
    <property type="entry name" value="HYDROLASE, PUTATIVE (AFU_ORTHOLOGUE AFUA_2G14860)-RELATED"/>
    <property type="match status" value="1"/>
</dbReference>
<evidence type="ECO:0000259" key="1">
    <source>
        <dbReference type="Pfam" id="PF00561"/>
    </source>
</evidence>
<dbReference type="AlphaFoldDB" id="A0A223SA77"/>
<dbReference type="GO" id="GO:0016787">
    <property type="term" value="F:hydrolase activity"/>
    <property type="evidence" value="ECO:0007669"/>
    <property type="project" value="UniProtKB-KW"/>
</dbReference>
<feature type="domain" description="AB hydrolase-1" evidence="1">
    <location>
        <begin position="25"/>
        <end position="135"/>
    </location>
</feature>
<accession>A0A223SA77</accession>
<keyword evidence="2" id="KW-0378">Hydrolase</keyword>
<evidence type="ECO:0000313" key="2">
    <source>
        <dbReference type="EMBL" id="ASU84956.1"/>
    </source>
</evidence>
<sequence length="251" mass="26958">MYATLTGDVTLRYVDTGPGTDSARPPVLLVHGFGSSYEMNWERTGWPGVLTVEGLRVIGLDLRGHGGSDKPRDDDAYLPEVFATDFERLLDALDVPRVDIVSYSMGSRVTWEFALTRPERVRRVVLGGFGPRNAFEGTDLDNLANDSSRFGDVFRMVASLPGSDAEAMTACVRGQAARPFTPEPAPSVPLLFVAGEKDVMAEGVEDLATRSGAVGAVRVPGRDHATAVSARRFKTAAVEFLARATAEAPAD</sequence>
<dbReference type="GO" id="GO:0016020">
    <property type="term" value="C:membrane"/>
    <property type="evidence" value="ECO:0007669"/>
    <property type="project" value="TreeGrafter"/>
</dbReference>
<dbReference type="SUPFAM" id="SSF53474">
    <property type="entry name" value="alpha/beta-Hydrolases"/>
    <property type="match status" value="1"/>
</dbReference>
<dbReference type="RefSeq" id="WP_017619715.1">
    <property type="nucleotide sequence ID" value="NZ_ANBG01000261.1"/>
</dbReference>
<reference evidence="2 3" key="1">
    <citation type="submission" date="2017-08" db="EMBL/GenBank/DDBJ databases">
        <title>The complete genome sequence of Nocardiopsis gilva YIM 90087.</title>
        <authorList>
            <person name="Yin M."/>
            <person name="Tang S."/>
        </authorList>
    </citation>
    <scope>NUCLEOTIDE SEQUENCE [LARGE SCALE GENOMIC DNA]</scope>
    <source>
        <strain evidence="2 3">YIM 90087</strain>
    </source>
</reference>
<organism evidence="2 3">
    <name type="scientific">Nocardiopsis gilva YIM 90087</name>
    <dbReference type="NCBI Taxonomy" id="1235441"/>
    <lineage>
        <taxon>Bacteria</taxon>
        <taxon>Bacillati</taxon>
        <taxon>Actinomycetota</taxon>
        <taxon>Actinomycetes</taxon>
        <taxon>Streptosporangiales</taxon>
        <taxon>Nocardiopsidaceae</taxon>
        <taxon>Nocardiopsis</taxon>
    </lineage>
</organism>